<evidence type="ECO:0000313" key="2">
    <source>
        <dbReference type="Proteomes" id="UP001501303"/>
    </source>
</evidence>
<comment type="caution">
    <text evidence="1">The sequence shown here is derived from an EMBL/GenBank/DDBJ whole genome shotgun (WGS) entry which is preliminary data.</text>
</comment>
<name>A0ABP5A0T6_9ACTN</name>
<reference evidence="2" key="1">
    <citation type="journal article" date="2019" name="Int. J. Syst. Evol. Microbiol.">
        <title>The Global Catalogue of Microorganisms (GCM) 10K type strain sequencing project: providing services to taxonomists for standard genome sequencing and annotation.</title>
        <authorList>
            <consortium name="The Broad Institute Genomics Platform"/>
            <consortium name="The Broad Institute Genome Sequencing Center for Infectious Disease"/>
            <person name="Wu L."/>
            <person name="Ma J."/>
        </authorList>
    </citation>
    <scope>NUCLEOTIDE SEQUENCE [LARGE SCALE GENOMIC DNA]</scope>
    <source>
        <strain evidence="2">JCM 13581</strain>
    </source>
</reference>
<proteinExistence type="predicted"/>
<sequence length="311" mass="34341">MCTRVGDAELSTASFVSDMSAGFSGNYGYSLPRDWAYDQIATISVGSGDGYINIDNNIASGRDVGQGSFNPPRIGLPDTYFDGAYYLSLQHDVGAYMESIGFPESSLNRIYSHSECLESIMAEGRLMTEISHRYQMRKALIQTSAYWEMCHYDLMDLTVDAAVVYCHTATGGSTITPVRDSSAGVAQISGTVGIIAWNHCINNALAEGPILDPDVDSDLWVMWHQLNQNNDFSIATVPLIHMWGADGKPGGVNPPGGETIIRRPRLDYTDREIFEVLRRSQGWGNEAEEHAQKRMALYQIFERCNSIIRGA</sequence>
<gene>
    <name evidence="1" type="ORF">GCM10009716_02210</name>
</gene>
<dbReference type="Proteomes" id="UP001501303">
    <property type="component" value="Unassembled WGS sequence"/>
</dbReference>
<dbReference type="EMBL" id="BAAAMJ010000002">
    <property type="protein sequence ID" value="GAA1895698.1"/>
    <property type="molecule type" value="Genomic_DNA"/>
</dbReference>
<evidence type="ECO:0000313" key="1">
    <source>
        <dbReference type="EMBL" id="GAA1895698.1"/>
    </source>
</evidence>
<protein>
    <submittedName>
        <fullName evidence="1">Uncharacterized protein</fullName>
    </submittedName>
</protein>
<accession>A0ABP5A0T6</accession>
<organism evidence="1 2">
    <name type="scientific">Streptomyces sodiiphilus</name>
    <dbReference type="NCBI Taxonomy" id="226217"/>
    <lineage>
        <taxon>Bacteria</taxon>
        <taxon>Bacillati</taxon>
        <taxon>Actinomycetota</taxon>
        <taxon>Actinomycetes</taxon>
        <taxon>Kitasatosporales</taxon>
        <taxon>Streptomycetaceae</taxon>
        <taxon>Streptomyces</taxon>
    </lineage>
</organism>
<keyword evidence="2" id="KW-1185">Reference proteome</keyword>